<keyword evidence="13" id="KW-1185">Reference proteome</keyword>
<evidence type="ECO:0000256" key="3">
    <source>
        <dbReference type="ARBA" id="ARBA00011738"/>
    </source>
</evidence>
<evidence type="ECO:0000313" key="13">
    <source>
        <dbReference type="Proteomes" id="UP001140076"/>
    </source>
</evidence>
<keyword evidence="4" id="KW-0964">Secreted</keyword>
<dbReference type="InterPro" id="IPR023549">
    <property type="entry name" value="Subtilisin_inhibitor"/>
</dbReference>
<dbReference type="AlphaFoldDB" id="A0A9X3NJH3"/>
<comment type="caution">
    <text evidence="12">The sequence shown here is derived from an EMBL/GenBank/DDBJ whole genome shotgun (WGS) entry which is preliminary data.</text>
</comment>
<protein>
    <submittedName>
        <fullName evidence="12">Subtilase-type protease inhibitor</fullName>
    </submittedName>
</protein>
<dbReference type="InterPro" id="IPR036819">
    <property type="entry name" value="Subtilisin_inhibitor-like_sf"/>
</dbReference>
<keyword evidence="10" id="KW-0732">Signal</keyword>
<dbReference type="GO" id="GO:0005576">
    <property type="term" value="C:extracellular region"/>
    <property type="evidence" value="ECO:0007669"/>
    <property type="project" value="UniProtKB-SubCell"/>
</dbReference>
<dbReference type="Pfam" id="PF00720">
    <property type="entry name" value="SSI"/>
    <property type="match status" value="1"/>
</dbReference>
<evidence type="ECO:0000256" key="5">
    <source>
        <dbReference type="ARBA" id="ARBA00022690"/>
    </source>
</evidence>
<evidence type="ECO:0000256" key="1">
    <source>
        <dbReference type="ARBA" id="ARBA00004613"/>
    </source>
</evidence>
<evidence type="ECO:0000256" key="8">
    <source>
        <dbReference type="RuleBase" id="RU003471"/>
    </source>
</evidence>
<comment type="subunit">
    <text evidence="3">Homodimer.</text>
</comment>
<sequence length="162" mass="15815">MRTLIPAAALTAAALLAAGCGADEVRTEPGPGAEGSGGSPGAAPDTELTIDITATESAGPSAAPGGSPSPSPSAPARWTLTCAPAGGDHPDPEAACADLADAGGADAFAEVPDNQPCTFIYGGPQVARVEGHVEGTPVETEFTRSGGCEIDRYDTMGAVLAP</sequence>
<comment type="similarity">
    <text evidence="2 8">Belongs to the protease inhibitor I16 (SSI) family.</text>
</comment>
<dbReference type="RefSeq" id="WP_270071911.1">
    <property type="nucleotide sequence ID" value="NZ_JAJAQC010000013.1"/>
</dbReference>
<feature type="domain" description="Subtilisin inhibitor" evidence="11">
    <location>
        <begin position="76"/>
        <end position="141"/>
    </location>
</feature>
<reference evidence="12" key="1">
    <citation type="submission" date="2021-10" db="EMBL/GenBank/DDBJ databases">
        <title>Streptomonospora sp. nov., isolated from mangrove soil.</title>
        <authorList>
            <person name="Chen X."/>
            <person name="Ge X."/>
            <person name="Liu W."/>
        </authorList>
    </citation>
    <scope>NUCLEOTIDE SEQUENCE</scope>
    <source>
        <strain evidence="12">S1-112</strain>
    </source>
</reference>
<dbReference type="PRINTS" id="PR00294">
    <property type="entry name" value="SSBTLNINHBTR"/>
</dbReference>
<keyword evidence="5 8" id="KW-0646">Protease inhibitor</keyword>
<feature type="chain" id="PRO_5040795107" evidence="10">
    <location>
        <begin position="23"/>
        <end position="162"/>
    </location>
</feature>
<evidence type="ECO:0000313" key="12">
    <source>
        <dbReference type="EMBL" id="MDA0564632.1"/>
    </source>
</evidence>
<evidence type="ECO:0000256" key="2">
    <source>
        <dbReference type="ARBA" id="ARBA00010472"/>
    </source>
</evidence>
<keyword evidence="6 8" id="KW-0722">Serine protease inhibitor</keyword>
<dbReference type="SUPFAM" id="SSF55399">
    <property type="entry name" value="Subtilisin inhibitor"/>
    <property type="match status" value="1"/>
</dbReference>
<dbReference type="PROSITE" id="PS00999">
    <property type="entry name" value="SSI"/>
    <property type="match status" value="1"/>
</dbReference>
<feature type="signal peptide" evidence="10">
    <location>
        <begin position="1"/>
        <end position="22"/>
    </location>
</feature>
<feature type="region of interest" description="Disordered" evidence="9">
    <location>
        <begin position="25"/>
        <end position="89"/>
    </location>
</feature>
<name>A0A9X3NJH3_9ACTN</name>
<evidence type="ECO:0000256" key="4">
    <source>
        <dbReference type="ARBA" id="ARBA00022525"/>
    </source>
</evidence>
<dbReference type="PROSITE" id="PS51257">
    <property type="entry name" value="PROKAR_LIPOPROTEIN"/>
    <property type="match status" value="1"/>
</dbReference>
<dbReference type="InterPro" id="IPR020054">
    <property type="entry name" value="Prot_inh_SSI_I16_CS"/>
</dbReference>
<evidence type="ECO:0000256" key="9">
    <source>
        <dbReference type="SAM" id="MobiDB-lite"/>
    </source>
</evidence>
<evidence type="ECO:0000256" key="6">
    <source>
        <dbReference type="ARBA" id="ARBA00022900"/>
    </source>
</evidence>
<organism evidence="12 13">
    <name type="scientific">Streptomonospora mangrovi</name>
    <dbReference type="NCBI Taxonomy" id="2883123"/>
    <lineage>
        <taxon>Bacteria</taxon>
        <taxon>Bacillati</taxon>
        <taxon>Actinomycetota</taxon>
        <taxon>Actinomycetes</taxon>
        <taxon>Streptosporangiales</taxon>
        <taxon>Nocardiopsidaceae</taxon>
        <taxon>Streptomonospora</taxon>
    </lineage>
</organism>
<gene>
    <name evidence="12" type="ORF">LG943_09865</name>
</gene>
<comment type="subcellular location">
    <subcellularLocation>
        <location evidence="1">Secreted</location>
    </subcellularLocation>
</comment>
<proteinExistence type="inferred from homology"/>
<dbReference type="EMBL" id="JAJAQC010000013">
    <property type="protein sequence ID" value="MDA0564632.1"/>
    <property type="molecule type" value="Genomic_DNA"/>
</dbReference>
<accession>A0A9X3NJH3</accession>
<feature type="compositionally biased region" description="Low complexity" evidence="9">
    <location>
        <begin position="57"/>
        <end position="66"/>
    </location>
</feature>
<dbReference type="Gene3D" id="3.30.350.10">
    <property type="entry name" value="Subtilisin inhibitor-like"/>
    <property type="match status" value="1"/>
</dbReference>
<evidence type="ECO:0000256" key="7">
    <source>
        <dbReference type="ARBA" id="ARBA00023157"/>
    </source>
</evidence>
<keyword evidence="7" id="KW-1015">Disulfide bond</keyword>
<evidence type="ECO:0000256" key="10">
    <source>
        <dbReference type="SAM" id="SignalP"/>
    </source>
</evidence>
<dbReference type="InterPro" id="IPR000691">
    <property type="entry name" value="Prot_inh_I16_SSI"/>
</dbReference>
<dbReference type="Proteomes" id="UP001140076">
    <property type="component" value="Unassembled WGS sequence"/>
</dbReference>
<evidence type="ECO:0000259" key="11">
    <source>
        <dbReference type="Pfam" id="PF00720"/>
    </source>
</evidence>
<dbReference type="GO" id="GO:0004867">
    <property type="term" value="F:serine-type endopeptidase inhibitor activity"/>
    <property type="evidence" value="ECO:0007669"/>
    <property type="project" value="UniProtKB-KW"/>
</dbReference>